<keyword evidence="3" id="KW-1185">Reference proteome</keyword>
<dbReference type="Proteomes" id="UP000824890">
    <property type="component" value="Unassembled WGS sequence"/>
</dbReference>
<feature type="compositionally biased region" description="Polar residues" evidence="1">
    <location>
        <begin position="16"/>
        <end position="25"/>
    </location>
</feature>
<feature type="region of interest" description="Disordered" evidence="1">
    <location>
        <begin position="1"/>
        <end position="97"/>
    </location>
</feature>
<evidence type="ECO:0000313" key="2">
    <source>
        <dbReference type="EMBL" id="KAH0863064.1"/>
    </source>
</evidence>
<protein>
    <submittedName>
        <fullName evidence="2">Uncharacterized protein</fullName>
    </submittedName>
</protein>
<proteinExistence type="predicted"/>
<comment type="caution">
    <text evidence="2">The sequence shown here is derived from an EMBL/GenBank/DDBJ whole genome shotgun (WGS) entry which is preliminary data.</text>
</comment>
<organism evidence="2 3">
    <name type="scientific">Brassica napus</name>
    <name type="common">Rape</name>
    <dbReference type="NCBI Taxonomy" id="3708"/>
    <lineage>
        <taxon>Eukaryota</taxon>
        <taxon>Viridiplantae</taxon>
        <taxon>Streptophyta</taxon>
        <taxon>Embryophyta</taxon>
        <taxon>Tracheophyta</taxon>
        <taxon>Spermatophyta</taxon>
        <taxon>Magnoliopsida</taxon>
        <taxon>eudicotyledons</taxon>
        <taxon>Gunneridae</taxon>
        <taxon>Pentapetalae</taxon>
        <taxon>rosids</taxon>
        <taxon>malvids</taxon>
        <taxon>Brassicales</taxon>
        <taxon>Brassicaceae</taxon>
        <taxon>Brassiceae</taxon>
        <taxon>Brassica</taxon>
    </lineage>
</organism>
<reference evidence="2 3" key="1">
    <citation type="submission" date="2021-05" db="EMBL/GenBank/DDBJ databases">
        <title>Genome Assembly of Synthetic Allotetraploid Brassica napus Reveals Homoeologous Exchanges between Subgenomes.</title>
        <authorList>
            <person name="Davis J.T."/>
        </authorList>
    </citation>
    <scope>NUCLEOTIDE SEQUENCE [LARGE SCALE GENOMIC DNA]</scope>
    <source>
        <strain evidence="3">cv. Da-Ae</strain>
        <tissue evidence="2">Seedling</tissue>
    </source>
</reference>
<dbReference type="EMBL" id="JAGKQM010000018">
    <property type="protein sequence ID" value="KAH0863064.1"/>
    <property type="molecule type" value="Genomic_DNA"/>
</dbReference>
<accession>A0ABQ7Y4F9</accession>
<name>A0ABQ7Y4F9_BRANA</name>
<gene>
    <name evidence="2" type="ORF">HID58_080275</name>
</gene>
<evidence type="ECO:0000313" key="3">
    <source>
        <dbReference type="Proteomes" id="UP000824890"/>
    </source>
</evidence>
<sequence length="167" mass="18381">MEDHQNLLLGEGSARRPSNTLSPAIQQAVERTPSTLRLGSSLAQDRRSNPPRAVKKKAPQAKQPPKRKTIAKVTGVTRSRGNKSPIQGARASKQLAAKARPAARKRLCVEENKSPRLDMNEIAGVLQDIQFLATLFCPLSFIYIRRLEDSQADSLAKSSISRFINVV</sequence>
<feature type="compositionally biased region" description="Polar residues" evidence="1">
    <location>
        <begin position="76"/>
        <end position="85"/>
    </location>
</feature>
<evidence type="ECO:0000256" key="1">
    <source>
        <dbReference type="SAM" id="MobiDB-lite"/>
    </source>
</evidence>
<feature type="compositionally biased region" description="Basic residues" evidence="1">
    <location>
        <begin position="53"/>
        <end position="70"/>
    </location>
</feature>
<feature type="compositionally biased region" description="Polar residues" evidence="1">
    <location>
        <begin position="32"/>
        <end position="43"/>
    </location>
</feature>